<dbReference type="GO" id="GO:0007186">
    <property type="term" value="P:G protein-coupled receptor signaling pathway"/>
    <property type="evidence" value="ECO:0007669"/>
    <property type="project" value="InterPro"/>
</dbReference>
<feature type="signal peptide" evidence="5">
    <location>
        <begin position="1"/>
        <end position="22"/>
    </location>
</feature>
<dbReference type="Proteomes" id="UP001066276">
    <property type="component" value="Chromosome 3_2"/>
</dbReference>
<keyword evidence="4" id="KW-1015">Disulfide bond</keyword>
<dbReference type="Pfam" id="PF06373">
    <property type="entry name" value="CART"/>
    <property type="match status" value="1"/>
</dbReference>
<dbReference type="GO" id="GO:0032099">
    <property type="term" value="P:negative regulation of appetite"/>
    <property type="evidence" value="ECO:0007669"/>
    <property type="project" value="InterPro"/>
</dbReference>
<comment type="subcellular location">
    <subcellularLocation>
        <location evidence="1">Secreted</location>
    </subcellularLocation>
</comment>
<dbReference type="AlphaFoldDB" id="A0AAV7TUB5"/>
<evidence type="ECO:0000256" key="3">
    <source>
        <dbReference type="ARBA" id="ARBA00022525"/>
    </source>
</evidence>
<evidence type="ECO:0000313" key="7">
    <source>
        <dbReference type="Proteomes" id="UP001066276"/>
    </source>
</evidence>
<evidence type="ECO:0000256" key="1">
    <source>
        <dbReference type="ARBA" id="ARBA00004613"/>
    </source>
</evidence>
<keyword evidence="3" id="KW-0964">Secreted</keyword>
<evidence type="ECO:0000256" key="4">
    <source>
        <dbReference type="ARBA" id="ARBA00023157"/>
    </source>
</evidence>
<protein>
    <recommendedName>
        <fullName evidence="8">Cocaine- and amphetamine-regulated transcript protein</fullName>
    </recommendedName>
</protein>
<accession>A0AAV7TUB5</accession>
<dbReference type="Gene3D" id="4.10.40.30">
    <property type="entry name" value="CART, C-terminal domain"/>
    <property type="match status" value="1"/>
</dbReference>
<evidence type="ECO:0000256" key="2">
    <source>
        <dbReference type="ARBA" id="ARBA00005294"/>
    </source>
</evidence>
<evidence type="ECO:0000256" key="5">
    <source>
        <dbReference type="SAM" id="SignalP"/>
    </source>
</evidence>
<comment type="caution">
    <text evidence="6">The sequence shown here is derived from an EMBL/GenBank/DDBJ whole genome shotgun (WGS) entry which is preliminary data.</text>
</comment>
<dbReference type="GO" id="GO:0005184">
    <property type="term" value="F:neuropeptide hormone activity"/>
    <property type="evidence" value="ECO:0007669"/>
    <property type="project" value="InterPro"/>
</dbReference>
<organism evidence="6 7">
    <name type="scientific">Pleurodeles waltl</name>
    <name type="common">Iberian ribbed newt</name>
    <dbReference type="NCBI Taxonomy" id="8319"/>
    <lineage>
        <taxon>Eukaryota</taxon>
        <taxon>Metazoa</taxon>
        <taxon>Chordata</taxon>
        <taxon>Craniata</taxon>
        <taxon>Vertebrata</taxon>
        <taxon>Euteleostomi</taxon>
        <taxon>Amphibia</taxon>
        <taxon>Batrachia</taxon>
        <taxon>Caudata</taxon>
        <taxon>Salamandroidea</taxon>
        <taxon>Salamandridae</taxon>
        <taxon>Pleurodelinae</taxon>
        <taxon>Pleurodeles</taxon>
    </lineage>
</organism>
<dbReference type="PANTHER" id="PTHR16655:SF2">
    <property type="entry name" value="COCAINE- AND AMPHETAMINE-REGULATED TRANSCRIPT PROTEIN-LIKE"/>
    <property type="match status" value="1"/>
</dbReference>
<dbReference type="GO" id="GO:0005615">
    <property type="term" value="C:extracellular space"/>
    <property type="evidence" value="ECO:0007669"/>
    <property type="project" value="InterPro"/>
</dbReference>
<dbReference type="InterPro" id="IPR036722">
    <property type="entry name" value="CART_C_sf"/>
</dbReference>
<gene>
    <name evidence="6" type="ORF">NDU88_005459</name>
</gene>
<sequence>MDRARLLLKLLCAALLLSLCLSQSSRDFFPDDLPEKRSPSSEERDLAEAMENLLLNFESKHPSHQKKAAQIPMCDGGGKCAMKYGARIGILCQCGQGTCSTLLLKCI</sequence>
<evidence type="ECO:0008006" key="8">
    <source>
        <dbReference type="Google" id="ProtNLM"/>
    </source>
</evidence>
<comment type="similarity">
    <text evidence="2">Belongs to the CART family.</text>
</comment>
<keyword evidence="7" id="KW-1185">Reference proteome</keyword>
<reference evidence="6" key="1">
    <citation type="journal article" date="2022" name="bioRxiv">
        <title>Sequencing and chromosome-scale assembly of the giantPleurodeles waltlgenome.</title>
        <authorList>
            <person name="Brown T."/>
            <person name="Elewa A."/>
            <person name="Iarovenko S."/>
            <person name="Subramanian E."/>
            <person name="Araus A.J."/>
            <person name="Petzold A."/>
            <person name="Susuki M."/>
            <person name="Suzuki K.-i.T."/>
            <person name="Hayashi T."/>
            <person name="Toyoda A."/>
            <person name="Oliveira C."/>
            <person name="Osipova E."/>
            <person name="Leigh N.D."/>
            <person name="Simon A."/>
            <person name="Yun M.H."/>
        </authorList>
    </citation>
    <scope>NUCLEOTIDE SEQUENCE</scope>
    <source>
        <strain evidence="6">20211129_DDA</strain>
        <tissue evidence="6">Liver</tissue>
    </source>
</reference>
<dbReference type="InterPro" id="IPR009106">
    <property type="entry name" value="CART"/>
</dbReference>
<proteinExistence type="inferred from homology"/>
<keyword evidence="5" id="KW-0732">Signal</keyword>
<evidence type="ECO:0000313" key="6">
    <source>
        <dbReference type="EMBL" id="KAJ1180237.1"/>
    </source>
</evidence>
<dbReference type="GO" id="GO:0009267">
    <property type="term" value="P:cellular response to starvation"/>
    <property type="evidence" value="ECO:0007669"/>
    <property type="project" value="InterPro"/>
</dbReference>
<dbReference type="GO" id="GO:0043410">
    <property type="term" value="P:positive regulation of MAPK cascade"/>
    <property type="evidence" value="ECO:0007669"/>
    <property type="project" value="InterPro"/>
</dbReference>
<dbReference type="PANTHER" id="PTHR16655">
    <property type="entry name" value="COCAINE AND AMPHETAMINE REGULATED TRANSCRIPT PROTEIN"/>
    <property type="match status" value="1"/>
</dbReference>
<dbReference type="GO" id="GO:0008343">
    <property type="term" value="P:adult feeding behavior"/>
    <property type="evidence" value="ECO:0007669"/>
    <property type="project" value="InterPro"/>
</dbReference>
<dbReference type="EMBL" id="JANPWB010000006">
    <property type="protein sequence ID" value="KAJ1180237.1"/>
    <property type="molecule type" value="Genomic_DNA"/>
</dbReference>
<feature type="chain" id="PRO_5043888391" description="Cocaine- and amphetamine-regulated transcript protein" evidence="5">
    <location>
        <begin position="23"/>
        <end position="107"/>
    </location>
</feature>
<name>A0AAV7TUB5_PLEWA</name>
<dbReference type="SUPFAM" id="SSF64546">
    <property type="entry name" value="Satiety factor CART (cocaine and amphetamine regulated transcript)"/>
    <property type="match status" value="1"/>
</dbReference>